<dbReference type="EMBL" id="CAJOBZ010000003">
    <property type="protein sequence ID" value="CAF4767435.1"/>
    <property type="molecule type" value="Genomic_DNA"/>
</dbReference>
<dbReference type="InterPro" id="IPR052287">
    <property type="entry name" value="NHEJ_factor"/>
</dbReference>
<organism evidence="9 10">
    <name type="scientific">Pieris macdunnoughi</name>
    <dbReference type="NCBI Taxonomy" id="345717"/>
    <lineage>
        <taxon>Eukaryota</taxon>
        <taxon>Metazoa</taxon>
        <taxon>Ecdysozoa</taxon>
        <taxon>Arthropoda</taxon>
        <taxon>Hexapoda</taxon>
        <taxon>Insecta</taxon>
        <taxon>Pterygota</taxon>
        <taxon>Neoptera</taxon>
        <taxon>Endopterygota</taxon>
        <taxon>Lepidoptera</taxon>
        <taxon>Glossata</taxon>
        <taxon>Ditrysia</taxon>
        <taxon>Papilionoidea</taxon>
        <taxon>Pieridae</taxon>
        <taxon>Pierinae</taxon>
        <taxon>Pieris</taxon>
    </lineage>
</organism>
<dbReference type="OrthoDB" id="2155935at2759"/>
<evidence type="ECO:0000256" key="5">
    <source>
        <dbReference type="ARBA" id="ARBA00023242"/>
    </source>
</evidence>
<name>A0A821MI59_9NEOP</name>
<reference evidence="9" key="1">
    <citation type="submission" date="2021-02" db="EMBL/GenBank/DDBJ databases">
        <authorList>
            <person name="Steward A R."/>
        </authorList>
    </citation>
    <scope>NUCLEOTIDE SEQUENCE</scope>
</reference>
<protein>
    <recommendedName>
        <fullName evidence="7">Non-homologous end-joining factor 1</fullName>
    </recommendedName>
</protein>
<dbReference type="PANTHER" id="PTHR32235">
    <property type="entry name" value="NON-HOMOLOGOUS END-JOINING FACTOR 1"/>
    <property type="match status" value="1"/>
</dbReference>
<evidence type="ECO:0000256" key="7">
    <source>
        <dbReference type="ARBA" id="ARBA00044529"/>
    </source>
</evidence>
<comment type="caution">
    <text evidence="9">The sequence shown here is derived from an EMBL/GenBank/DDBJ whole genome shotgun (WGS) entry which is preliminary data.</text>
</comment>
<evidence type="ECO:0000256" key="1">
    <source>
        <dbReference type="ARBA" id="ARBA00004123"/>
    </source>
</evidence>
<dbReference type="Proteomes" id="UP000663880">
    <property type="component" value="Unassembled WGS sequence"/>
</dbReference>
<sequence length="252" mass="29371">MWKKLQNSLLYYILFTHEDNFNISISDYVKIWTIQLTTEQFTSCLKESNRILKIETNELITNGVEMLLHPESLKSADVSQVDENLRISLSKSFGYPLKLTIILKLGSLELFFQKVTKPLLKTIQDLHCSEKELRLLLQSKDKEIEEYKAEAGDICLRYLKTKTYNDVAHMEKHTLYEINFGSISILENLLEKSVDIPEEPIIKQDTHVKIEPASQDTNTKVKTEVMELNQDNIKMEPHDISTIKKRKRKLNL</sequence>
<proteinExistence type="inferred from homology"/>
<comment type="similarity">
    <text evidence="6">Belongs to the XRCC4-XLF family. XLF subfamily.</text>
</comment>
<dbReference type="GO" id="GO:0032807">
    <property type="term" value="C:DNA ligase IV complex"/>
    <property type="evidence" value="ECO:0007669"/>
    <property type="project" value="TreeGrafter"/>
</dbReference>
<evidence type="ECO:0000256" key="3">
    <source>
        <dbReference type="ARBA" id="ARBA00023125"/>
    </source>
</evidence>
<keyword evidence="4" id="KW-0234">DNA repair</keyword>
<evidence type="ECO:0000313" key="10">
    <source>
        <dbReference type="Proteomes" id="UP000663880"/>
    </source>
</evidence>
<dbReference type="Gene3D" id="1.10.287.450">
    <property type="entry name" value="Helix hairpin bin"/>
    <property type="match status" value="1"/>
</dbReference>
<dbReference type="GO" id="GO:0045027">
    <property type="term" value="F:DNA end binding"/>
    <property type="evidence" value="ECO:0007669"/>
    <property type="project" value="TreeGrafter"/>
</dbReference>
<dbReference type="GO" id="GO:0006303">
    <property type="term" value="P:double-strand break repair via nonhomologous end joining"/>
    <property type="evidence" value="ECO:0007669"/>
    <property type="project" value="UniProtKB-ARBA"/>
</dbReference>
<dbReference type="InterPro" id="IPR038051">
    <property type="entry name" value="XRCC4-like_N_sf"/>
</dbReference>
<dbReference type="CDD" id="cd22285">
    <property type="entry name" value="HD_XLF_N"/>
    <property type="match status" value="1"/>
</dbReference>
<dbReference type="AlphaFoldDB" id="A0A821MI59"/>
<keyword evidence="2" id="KW-0227">DNA damage</keyword>
<evidence type="ECO:0000256" key="6">
    <source>
        <dbReference type="ARBA" id="ARBA00025747"/>
    </source>
</evidence>
<evidence type="ECO:0000256" key="4">
    <source>
        <dbReference type="ARBA" id="ARBA00023204"/>
    </source>
</evidence>
<keyword evidence="10" id="KW-1185">Reference proteome</keyword>
<dbReference type="Gene3D" id="2.170.210.10">
    <property type="entry name" value="DNA double-strand break repair and VJ recombination XRCC4, N-terminal"/>
    <property type="match status" value="1"/>
</dbReference>
<dbReference type="Pfam" id="PF09302">
    <property type="entry name" value="XLF"/>
    <property type="match status" value="1"/>
</dbReference>
<dbReference type="InterPro" id="IPR015381">
    <property type="entry name" value="XLF-like_N"/>
</dbReference>
<accession>A0A821MI59</accession>
<dbReference type="PANTHER" id="PTHR32235:SF1">
    <property type="entry name" value="NON-HOMOLOGOUS END-JOINING FACTOR 1"/>
    <property type="match status" value="1"/>
</dbReference>
<keyword evidence="3" id="KW-0238">DNA-binding</keyword>
<evidence type="ECO:0000256" key="2">
    <source>
        <dbReference type="ARBA" id="ARBA00022763"/>
    </source>
</evidence>
<keyword evidence="5" id="KW-0539">Nucleus</keyword>
<comment type="subcellular location">
    <subcellularLocation>
        <location evidence="1">Nucleus</location>
    </subcellularLocation>
</comment>
<gene>
    <name evidence="9" type="ORF">PMACD_LOCUS1632</name>
</gene>
<evidence type="ECO:0000313" key="9">
    <source>
        <dbReference type="EMBL" id="CAF4767435.1"/>
    </source>
</evidence>
<feature type="domain" description="XLF-like N-terminal" evidence="8">
    <location>
        <begin position="1"/>
        <end position="103"/>
    </location>
</feature>
<evidence type="ECO:0000259" key="8">
    <source>
        <dbReference type="Pfam" id="PF09302"/>
    </source>
</evidence>